<evidence type="ECO:0000313" key="2">
    <source>
        <dbReference type="EMBL" id="KAD6118826.1"/>
    </source>
</evidence>
<gene>
    <name evidence="2" type="ORF">E3N88_10097</name>
</gene>
<protein>
    <submittedName>
        <fullName evidence="2">Uncharacterized protein</fullName>
    </submittedName>
</protein>
<evidence type="ECO:0000256" key="1">
    <source>
        <dbReference type="SAM" id="MobiDB-lite"/>
    </source>
</evidence>
<comment type="caution">
    <text evidence="2">The sequence shown here is derived from an EMBL/GenBank/DDBJ whole genome shotgun (WGS) entry which is preliminary data.</text>
</comment>
<dbReference type="EMBL" id="SZYD01000005">
    <property type="protein sequence ID" value="KAD6118826.1"/>
    <property type="molecule type" value="Genomic_DNA"/>
</dbReference>
<feature type="region of interest" description="Disordered" evidence="1">
    <location>
        <begin position="14"/>
        <end position="41"/>
    </location>
</feature>
<keyword evidence="3" id="KW-1185">Reference proteome</keyword>
<accession>A0A5N6PCB6</accession>
<dbReference type="Proteomes" id="UP000326396">
    <property type="component" value="Linkage Group LG13"/>
</dbReference>
<organism evidence="2 3">
    <name type="scientific">Mikania micrantha</name>
    <name type="common">bitter vine</name>
    <dbReference type="NCBI Taxonomy" id="192012"/>
    <lineage>
        <taxon>Eukaryota</taxon>
        <taxon>Viridiplantae</taxon>
        <taxon>Streptophyta</taxon>
        <taxon>Embryophyta</taxon>
        <taxon>Tracheophyta</taxon>
        <taxon>Spermatophyta</taxon>
        <taxon>Magnoliopsida</taxon>
        <taxon>eudicotyledons</taxon>
        <taxon>Gunneridae</taxon>
        <taxon>Pentapetalae</taxon>
        <taxon>asterids</taxon>
        <taxon>campanulids</taxon>
        <taxon>Asterales</taxon>
        <taxon>Asteraceae</taxon>
        <taxon>Asteroideae</taxon>
        <taxon>Heliantheae alliance</taxon>
        <taxon>Eupatorieae</taxon>
        <taxon>Mikania</taxon>
    </lineage>
</organism>
<sequence>MILFFFLRDTESSPRPVAQTQSASIRPPAAPPSAARRPASSFPADLRLRPCLPADLRLLVTADLCELELGNNPVPMEICSTASGIVWNHIQGFSNRNQQKPWDIHAPTYSPLDLVLYFEAFFLKYLSEMAFQSDPA</sequence>
<reference evidence="2 3" key="1">
    <citation type="submission" date="2019-05" db="EMBL/GenBank/DDBJ databases">
        <title>Mikania micrantha, genome provides insights into the molecular mechanism of rapid growth.</title>
        <authorList>
            <person name="Liu B."/>
        </authorList>
    </citation>
    <scope>NUCLEOTIDE SEQUENCE [LARGE SCALE GENOMIC DNA]</scope>
    <source>
        <strain evidence="2">NLD-2019</strain>
        <tissue evidence="2">Leaf</tissue>
    </source>
</reference>
<dbReference type="AlphaFoldDB" id="A0A5N6PCB6"/>
<proteinExistence type="predicted"/>
<name>A0A5N6PCB6_9ASTR</name>
<evidence type="ECO:0000313" key="3">
    <source>
        <dbReference type="Proteomes" id="UP000326396"/>
    </source>
</evidence>
<feature type="compositionally biased region" description="Low complexity" evidence="1">
    <location>
        <begin position="22"/>
        <end position="41"/>
    </location>
</feature>